<dbReference type="InterPro" id="IPR002686">
    <property type="entry name" value="Transposase_17"/>
</dbReference>
<feature type="domain" description="Transposase IS200-like" evidence="1">
    <location>
        <begin position="21"/>
        <end position="157"/>
    </location>
</feature>
<sequence length="184" mass="21923">MKNSCNFHYRKSIRLKGYDYSNSGIYFITICTKDRELYFKKFSELKEILKQQWQKIPEKFFNIQLDEFIIMPNHIHGIITVGATLAVAQKKRAGARPAPTIGEIIGRFKSSCVNDWIKYIDENKLNLNGKFWQRNYYEHIIRNENELNKIREYIQNNPLKWHLDRENQEKTGNNPLEDAIFKCS</sequence>
<dbReference type="GO" id="GO:0006313">
    <property type="term" value="P:DNA transposition"/>
    <property type="evidence" value="ECO:0007669"/>
    <property type="project" value="InterPro"/>
</dbReference>
<proteinExistence type="predicted"/>
<dbReference type="STRING" id="1817883.A3G31_10780"/>
<reference evidence="2 3" key="1">
    <citation type="journal article" date="2016" name="Nat. Commun.">
        <title>Thousands of microbial genomes shed light on interconnected biogeochemical processes in an aquifer system.</title>
        <authorList>
            <person name="Anantharaman K."/>
            <person name="Brown C.T."/>
            <person name="Hug L.A."/>
            <person name="Sharon I."/>
            <person name="Castelle C.J."/>
            <person name="Probst A.J."/>
            <person name="Thomas B.C."/>
            <person name="Singh A."/>
            <person name="Wilkins M.J."/>
            <person name="Karaoz U."/>
            <person name="Brodie E.L."/>
            <person name="Williams K.H."/>
            <person name="Hubbard S.S."/>
            <person name="Banfield J.F."/>
        </authorList>
    </citation>
    <scope>NUCLEOTIDE SEQUENCE [LARGE SCALE GENOMIC DNA]</scope>
</reference>
<dbReference type="GO" id="GO:0004803">
    <property type="term" value="F:transposase activity"/>
    <property type="evidence" value="ECO:0007669"/>
    <property type="project" value="InterPro"/>
</dbReference>
<dbReference type="PANTHER" id="PTHR36966:SF1">
    <property type="entry name" value="REP-ASSOCIATED TYROSINE TRANSPOSASE"/>
    <property type="match status" value="1"/>
</dbReference>
<evidence type="ECO:0000313" key="2">
    <source>
        <dbReference type="EMBL" id="OGL52467.1"/>
    </source>
</evidence>
<organism evidence="2 3">
    <name type="scientific">Candidatus Schekmanbacteria bacterium RIFCSPLOWO2_12_FULL_38_15</name>
    <dbReference type="NCBI Taxonomy" id="1817883"/>
    <lineage>
        <taxon>Bacteria</taxon>
        <taxon>Candidatus Schekmaniibacteriota</taxon>
    </lineage>
</organism>
<dbReference type="InterPro" id="IPR052715">
    <property type="entry name" value="RAYT_transposase"/>
</dbReference>
<name>A0A1F7SH15_9BACT</name>
<accession>A0A1F7SH15</accession>
<protein>
    <recommendedName>
        <fullName evidence="1">Transposase IS200-like domain-containing protein</fullName>
    </recommendedName>
</protein>
<dbReference type="GO" id="GO:0043565">
    <property type="term" value="F:sequence-specific DNA binding"/>
    <property type="evidence" value="ECO:0007669"/>
    <property type="project" value="TreeGrafter"/>
</dbReference>
<dbReference type="EMBL" id="MGDI01000031">
    <property type="protein sequence ID" value="OGL52467.1"/>
    <property type="molecule type" value="Genomic_DNA"/>
</dbReference>
<dbReference type="InterPro" id="IPR036515">
    <property type="entry name" value="Transposase_17_sf"/>
</dbReference>
<dbReference type="SMART" id="SM01321">
    <property type="entry name" value="Y1_Tnp"/>
    <property type="match status" value="1"/>
</dbReference>
<dbReference type="PANTHER" id="PTHR36966">
    <property type="entry name" value="REP-ASSOCIATED TYROSINE TRANSPOSASE"/>
    <property type="match status" value="1"/>
</dbReference>
<comment type="caution">
    <text evidence="2">The sequence shown here is derived from an EMBL/GenBank/DDBJ whole genome shotgun (WGS) entry which is preliminary data.</text>
</comment>
<dbReference type="SUPFAM" id="SSF143422">
    <property type="entry name" value="Transposase IS200-like"/>
    <property type="match status" value="1"/>
</dbReference>
<dbReference type="AlphaFoldDB" id="A0A1F7SH15"/>
<evidence type="ECO:0000313" key="3">
    <source>
        <dbReference type="Proteomes" id="UP000178082"/>
    </source>
</evidence>
<gene>
    <name evidence="2" type="ORF">A3G31_10780</name>
</gene>
<dbReference type="Proteomes" id="UP000178082">
    <property type="component" value="Unassembled WGS sequence"/>
</dbReference>
<dbReference type="Gene3D" id="3.30.70.1290">
    <property type="entry name" value="Transposase IS200-like"/>
    <property type="match status" value="1"/>
</dbReference>
<evidence type="ECO:0000259" key="1">
    <source>
        <dbReference type="SMART" id="SM01321"/>
    </source>
</evidence>